<comment type="caution">
    <text evidence="2">The sequence shown here is derived from an EMBL/GenBank/DDBJ whole genome shotgun (WGS) entry which is preliminary data.</text>
</comment>
<dbReference type="AlphaFoldDB" id="A0A4Z1SUV3"/>
<evidence type="ECO:0000313" key="2">
    <source>
        <dbReference type="EMBL" id="TNJ29594.1"/>
    </source>
</evidence>
<organism evidence="2 3">
    <name type="scientific">Giardia muris</name>
    <dbReference type="NCBI Taxonomy" id="5742"/>
    <lineage>
        <taxon>Eukaryota</taxon>
        <taxon>Metamonada</taxon>
        <taxon>Diplomonadida</taxon>
        <taxon>Hexamitidae</taxon>
        <taxon>Giardiinae</taxon>
        <taxon>Giardia</taxon>
    </lineage>
</organism>
<protein>
    <submittedName>
        <fullName evidence="2">Uncharacterized protein</fullName>
    </submittedName>
</protein>
<reference evidence="2 3" key="1">
    <citation type="submission" date="2019-05" db="EMBL/GenBank/DDBJ databases">
        <title>The compact genome of Giardia muris reveals important steps in the evolution of intestinal protozoan parasites.</title>
        <authorList>
            <person name="Xu F."/>
            <person name="Jimenez-Gonzalez A."/>
            <person name="Einarsson E."/>
            <person name="Astvaldsson A."/>
            <person name="Peirasmaki D."/>
            <person name="Eckmann L."/>
            <person name="Andersson J.O."/>
            <person name="Svard S.G."/>
            <person name="Jerlstrom-Hultqvist J."/>
        </authorList>
    </citation>
    <scope>NUCLEOTIDE SEQUENCE [LARGE SCALE GENOMIC DNA]</scope>
    <source>
        <strain evidence="2 3">Roberts-Thomson</strain>
    </source>
</reference>
<sequence>MQKPLEGAVYKYGTAGHEPQAPNPKPNVDTLYVPVAQMIKSANPPTKLPMTGQPNPYSLSQNCSSKGRVYLNQERRVNTYSLTAYSKVPK</sequence>
<accession>A0A4Z1SUV3</accession>
<keyword evidence="3" id="KW-1185">Reference proteome</keyword>
<gene>
    <name evidence="2" type="ORF">GMRT_13982</name>
</gene>
<proteinExistence type="predicted"/>
<evidence type="ECO:0000313" key="3">
    <source>
        <dbReference type="Proteomes" id="UP000315496"/>
    </source>
</evidence>
<dbReference type="Proteomes" id="UP000315496">
    <property type="component" value="Chromosome 1"/>
</dbReference>
<feature type="region of interest" description="Disordered" evidence="1">
    <location>
        <begin position="1"/>
        <end position="28"/>
    </location>
</feature>
<dbReference type="EMBL" id="VDLU01000001">
    <property type="protein sequence ID" value="TNJ29594.1"/>
    <property type="molecule type" value="Genomic_DNA"/>
</dbReference>
<dbReference type="VEuPathDB" id="GiardiaDB:GMRT_13982"/>
<evidence type="ECO:0000256" key="1">
    <source>
        <dbReference type="SAM" id="MobiDB-lite"/>
    </source>
</evidence>
<dbReference type="OrthoDB" id="10582903at2759"/>
<name>A0A4Z1SUV3_GIAMU</name>